<dbReference type="SUPFAM" id="SSF56112">
    <property type="entry name" value="Protein kinase-like (PK-like)"/>
    <property type="match status" value="1"/>
</dbReference>
<dbReference type="PANTHER" id="PTHR43173:SF12">
    <property type="entry name" value="PROTEIN KINASE SUPERFAMILY PROTEIN"/>
    <property type="match status" value="1"/>
</dbReference>
<dbReference type="EMBL" id="JWZX01003376">
    <property type="protein sequence ID" value="KOO21271.1"/>
    <property type="molecule type" value="Genomic_DNA"/>
</dbReference>
<evidence type="ECO:0000313" key="4">
    <source>
        <dbReference type="Proteomes" id="UP000037460"/>
    </source>
</evidence>
<feature type="signal peptide" evidence="1">
    <location>
        <begin position="1"/>
        <end position="21"/>
    </location>
</feature>
<evidence type="ECO:0000313" key="3">
    <source>
        <dbReference type="EMBL" id="KOO21271.1"/>
    </source>
</evidence>
<organism evidence="3 4">
    <name type="scientific">Chrysochromulina tobinii</name>
    <dbReference type="NCBI Taxonomy" id="1460289"/>
    <lineage>
        <taxon>Eukaryota</taxon>
        <taxon>Haptista</taxon>
        <taxon>Haptophyta</taxon>
        <taxon>Prymnesiophyceae</taxon>
        <taxon>Prymnesiales</taxon>
        <taxon>Chrysochromulinaceae</taxon>
        <taxon>Chrysochromulina</taxon>
    </lineage>
</organism>
<feature type="domain" description="ABC1 atypical kinase-like" evidence="2">
    <location>
        <begin position="160"/>
        <end position="418"/>
    </location>
</feature>
<reference evidence="4" key="1">
    <citation type="journal article" date="2015" name="PLoS Genet.">
        <title>Genome Sequence and Transcriptome Analyses of Chrysochromulina tobin: Metabolic Tools for Enhanced Algal Fitness in the Prominent Order Prymnesiales (Haptophyceae).</title>
        <authorList>
            <person name="Hovde B.T."/>
            <person name="Deodato C.R."/>
            <person name="Hunsperger H.M."/>
            <person name="Ryken S.A."/>
            <person name="Yost W."/>
            <person name="Jha R.K."/>
            <person name="Patterson J."/>
            <person name="Monnat R.J. Jr."/>
            <person name="Barlow S.B."/>
            <person name="Starkenburg S.R."/>
            <person name="Cattolico R.A."/>
        </authorList>
    </citation>
    <scope>NUCLEOTIDE SEQUENCE</scope>
    <source>
        <strain evidence="4">CCMP291</strain>
    </source>
</reference>
<name>A0A0M0J3V2_9EUKA</name>
<protein>
    <submittedName>
        <fullName evidence="3">Putative aarf domain-containing protein kinase 1-like protein</fullName>
    </submittedName>
</protein>
<dbReference type="Pfam" id="PF03109">
    <property type="entry name" value="ABC1"/>
    <property type="match status" value="1"/>
</dbReference>
<evidence type="ECO:0000256" key="1">
    <source>
        <dbReference type="SAM" id="SignalP"/>
    </source>
</evidence>
<keyword evidence="1" id="KW-0732">Signal</keyword>
<keyword evidence="3" id="KW-0418">Kinase</keyword>
<dbReference type="CDD" id="cd05121">
    <property type="entry name" value="ABC1_ADCK3-like"/>
    <property type="match status" value="1"/>
</dbReference>
<evidence type="ECO:0000259" key="2">
    <source>
        <dbReference type="Pfam" id="PF03109"/>
    </source>
</evidence>
<sequence>MASFFFTLALTSAFVAQPAQQSCSPHLTRPVPSAVRSAVLASASSPTPTAAEADEDLKFPQEATALVQAQRGLTFAAKAVPIVASYLRLFLTLRFREQVLKECLDEEECEMMWQEEHERGSTTFAAVIKELKGFYTKTGQIIATRQDLFPKQYTDRLAGLTDLVDPMPVSLVKAVIEQELLHDDESFESVFAEFDPEPLGAASVAQVHRAVLTPAYGGGEVAVKVQRPAIEAKLLGDVAALKALAKSVRGIEAIPVDYYTVFSELEVQLGDEFDFVKEAAAMERIGRTLSTDPMTGSPVTPVVVTPRPVGGLVTKRVLVMDLLQGVPLSRAVEAMEKRGIDPGSPEAQLFGRRLLAALTEAFGITILFGGFFHADPHPGNIFVLDDGRIGLIDFGQVKQIGQRASATLAKVMVALSERTSDTDPAQLDEISRLALELGVRLREGAPREGPAATAIWLFDGSVKTLPGGFDTNELSPDSPVKVLKSFPQELTLVGRSTVLIKGIAARLNVTWSLADEWAPIARALLACQAAGKLAPLGAPPRFMSIMRLLGQWAAAKLSALVLILPPPLRRVVASAALRVSKLRPPPPRRRYREGYSGGG</sequence>
<dbReference type="InterPro" id="IPR004147">
    <property type="entry name" value="ABC1_dom"/>
</dbReference>
<keyword evidence="4" id="KW-1185">Reference proteome</keyword>
<dbReference type="AlphaFoldDB" id="A0A0M0J3V2"/>
<accession>A0A0M0J3V2</accession>
<keyword evidence="3" id="KW-0808">Transferase</keyword>
<dbReference type="InterPro" id="IPR011009">
    <property type="entry name" value="Kinase-like_dom_sf"/>
</dbReference>
<dbReference type="PANTHER" id="PTHR43173">
    <property type="entry name" value="ABC1 FAMILY PROTEIN"/>
    <property type="match status" value="1"/>
</dbReference>
<gene>
    <name evidence="3" type="ORF">Ctob_001707</name>
</gene>
<dbReference type="OrthoDB" id="427480at2759"/>
<dbReference type="InterPro" id="IPR051130">
    <property type="entry name" value="Mito_struct-func_regulator"/>
</dbReference>
<proteinExistence type="predicted"/>
<dbReference type="Proteomes" id="UP000037460">
    <property type="component" value="Unassembled WGS sequence"/>
</dbReference>
<dbReference type="GO" id="GO:0016301">
    <property type="term" value="F:kinase activity"/>
    <property type="evidence" value="ECO:0007669"/>
    <property type="project" value="UniProtKB-KW"/>
</dbReference>
<comment type="caution">
    <text evidence="3">The sequence shown here is derived from an EMBL/GenBank/DDBJ whole genome shotgun (WGS) entry which is preliminary data.</text>
</comment>
<feature type="chain" id="PRO_5005601481" evidence="1">
    <location>
        <begin position="22"/>
        <end position="599"/>
    </location>
</feature>